<dbReference type="PROSITE" id="PS51034">
    <property type="entry name" value="ZP_2"/>
    <property type="match status" value="1"/>
</dbReference>
<dbReference type="Proteomes" id="UP000728032">
    <property type="component" value="Unassembled WGS sequence"/>
</dbReference>
<dbReference type="PANTHER" id="PTHR46560">
    <property type="entry name" value="CYPHER, ISOFORM B"/>
    <property type="match status" value="1"/>
</dbReference>
<dbReference type="AlphaFoldDB" id="A0A7R9LM84"/>
<keyword evidence="4" id="KW-1185">Reference proteome</keyword>
<feature type="region of interest" description="Disordered" evidence="1">
    <location>
        <begin position="653"/>
        <end position="672"/>
    </location>
</feature>
<dbReference type="SMART" id="SM00241">
    <property type="entry name" value="ZP"/>
    <property type="match status" value="1"/>
</dbReference>
<dbReference type="Pfam" id="PF25057">
    <property type="entry name" value="CUT_N"/>
    <property type="match status" value="1"/>
</dbReference>
<dbReference type="Pfam" id="PF00100">
    <property type="entry name" value="Zona_pellucida"/>
    <property type="match status" value="1"/>
</dbReference>
<reference evidence="3" key="1">
    <citation type="submission" date="2020-11" db="EMBL/GenBank/DDBJ databases">
        <authorList>
            <person name="Tran Van P."/>
        </authorList>
    </citation>
    <scope>NUCLEOTIDE SEQUENCE</scope>
</reference>
<organism evidence="3">
    <name type="scientific">Oppiella nova</name>
    <dbReference type="NCBI Taxonomy" id="334625"/>
    <lineage>
        <taxon>Eukaryota</taxon>
        <taxon>Metazoa</taxon>
        <taxon>Ecdysozoa</taxon>
        <taxon>Arthropoda</taxon>
        <taxon>Chelicerata</taxon>
        <taxon>Arachnida</taxon>
        <taxon>Acari</taxon>
        <taxon>Acariformes</taxon>
        <taxon>Sarcoptiformes</taxon>
        <taxon>Oribatida</taxon>
        <taxon>Brachypylina</taxon>
        <taxon>Oppioidea</taxon>
        <taxon>Oppiidae</taxon>
        <taxon>Oppiella</taxon>
    </lineage>
</organism>
<dbReference type="EMBL" id="OC916081">
    <property type="protein sequence ID" value="CAD7643089.1"/>
    <property type="molecule type" value="Genomic_DNA"/>
</dbReference>
<evidence type="ECO:0000259" key="2">
    <source>
        <dbReference type="PROSITE" id="PS51034"/>
    </source>
</evidence>
<dbReference type="OrthoDB" id="10062424at2759"/>
<proteinExistence type="predicted"/>
<evidence type="ECO:0000313" key="3">
    <source>
        <dbReference type="EMBL" id="CAD7643089.1"/>
    </source>
</evidence>
<gene>
    <name evidence="3" type="ORF">ONB1V03_LOCUS3952</name>
</gene>
<evidence type="ECO:0000256" key="1">
    <source>
        <dbReference type="SAM" id="MobiDB-lite"/>
    </source>
</evidence>
<feature type="domain" description="ZP" evidence="2">
    <location>
        <begin position="21"/>
        <end position="269"/>
    </location>
</feature>
<evidence type="ECO:0000313" key="4">
    <source>
        <dbReference type="Proteomes" id="UP000728032"/>
    </source>
</evidence>
<dbReference type="InterPro" id="IPR001507">
    <property type="entry name" value="ZP_dom"/>
</dbReference>
<dbReference type="EMBL" id="CAJPVJ010001256">
    <property type="protein sequence ID" value="CAG2164396.1"/>
    <property type="molecule type" value="Genomic_DNA"/>
</dbReference>
<name>A0A7R9LM84_9ACAR</name>
<dbReference type="PANTHER" id="PTHR46560:SF1">
    <property type="entry name" value="MINIATURE"/>
    <property type="match status" value="1"/>
</dbReference>
<feature type="compositionally biased region" description="Polar residues" evidence="1">
    <location>
        <begin position="494"/>
        <end position="506"/>
    </location>
</feature>
<sequence>MDDRNGQIFRTKDTHKSLDVICGKEHMTVRAEFSAPFQGIISSKGTYGQDNCVYIKPFSSITHATFNVKYDQCGTKPDLQGKYYENTIVIQYGTDIIEAWDEAKRLRCEWFEAYEKPATFRPAIPVADLDVIEMNFQGDEIDCWMSIQEGKGPWAREVSRIVAVGQPMTIVIAINDFKNQFDMRVKSCFAHDGVKPAIHLTDEYGCVLRPKMLSPFKKIRDSKGKATLISYAQFLAFKFPDSMDVQIQCTVEVCRHGCADACQVGGPHQSNNPSMQVSADIHHAIPEQKAPEHDTHPSFKPEDEPQPVFQDIGASNAAPMSLMTMSSDVNAYNMKNNEQMHSSEETTHESHDDYPALPSNQNFDIQAFGDHMSQHESENKPTFQVPDLHIRDKDLNFNQKFKLPNLSDLKIGNLKPEDLNIANKLLSSHGLNKGNLDLSNLAATFAQGLQHKDIMSLIQTNNMKDLVSKFTNRVEEQPIAEALQSVNEKHLSRETNQSIATTEQSLTNPYNTEPTPPTQSTTNLFYNNGLPEPEPPLNAPIVPHPYNRFPFNIYNQFNKKIAINLEKPLPHSAPVAQILDIPLQPGMPFLQIPANELHKHQIISAQKPLAHNPHQIHPNILKQALHHPSHPFPPLIPNNQIIMNLMDKRKDSIINPRNKGNGGPQSQFPFGPRSLRLRRSVDPMANEIGVKKGFQVVTSVDLAFFPNFTTDSAPIYSGRRDNIVYGVCLPAAHLATDLLKLSITQ</sequence>
<protein>
    <recommendedName>
        <fullName evidence="2">ZP domain-containing protein</fullName>
    </recommendedName>
</protein>
<feature type="region of interest" description="Disordered" evidence="1">
    <location>
        <begin position="485"/>
        <end position="521"/>
    </location>
</feature>
<accession>A0A7R9LM84</accession>
<dbReference type="InterPro" id="IPR056953">
    <property type="entry name" value="CUT_N"/>
</dbReference>
<dbReference type="InterPro" id="IPR055355">
    <property type="entry name" value="ZP-C"/>
</dbReference>